<protein>
    <submittedName>
        <fullName evidence="1">Uncharacterized protein</fullName>
    </submittedName>
</protein>
<sequence>MTGLQEFHICPPWENKNHSHWFRSSGSLIWSFFGTKTAGTMTWRYLEDDRDKCLEKWFSKMDDKMVKNFTRLDFKYET</sequence>
<name>A0A834K253_VESVU</name>
<evidence type="ECO:0000313" key="2">
    <source>
        <dbReference type="Proteomes" id="UP000614350"/>
    </source>
</evidence>
<organism evidence="1 2">
    <name type="scientific">Vespula vulgaris</name>
    <name type="common">Yellow jacket</name>
    <name type="synonym">Wasp</name>
    <dbReference type="NCBI Taxonomy" id="7454"/>
    <lineage>
        <taxon>Eukaryota</taxon>
        <taxon>Metazoa</taxon>
        <taxon>Ecdysozoa</taxon>
        <taxon>Arthropoda</taxon>
        <taxon>Hexapoda</taxon>
        <taxon>Insecta</taxon>
        <taxon>Pterygota</taxon>
        <taxon>Neoptera</taxon>
        <taxon>Endopterygota</taxon>
        <taxon>Hymenoptera</taxon>
        <taxon>Apocrita</taxon>
        <taxon>Aculeata</taxon>
        <taxon>Vespoidea</taxon>
        <taxon>Vespidae</taxon>
        <taxon>Vespinae</taxon>
        <taxon>Vespula</taxon>
    </lineage>
</organism>
<keyword evidence="2" id="KW-1185">Reference proteome</keyword>
<comment type="caution">
    <text evidence="1">The sequence shown here is derived from an EMBL/GenBank/DDBJ whole genome shotgun (WGS) entry which is preliminary data.</text>
</comment>
<gene>
    <name evidence="1" type="ORF">HZH66_006891</name>
</gene>
<accession>A0A834K253</accession>
<dbReference type="Proteomes" id="UP000614350">
    <property type="component" value="Unassembled WGS sequence"/>
</dbReference>
<reference evidence="1" key="1">
    <citation type="journal article" date="2020" name="G3 (Bethesda)">
        <title>High-Quality Assemblies for Three Invasive Social Wasps from the &lt;i&gt;Vespula&lt;/i&gt; Genus.</title>
        <authorList>
            <person name="Harrop T.W.R."/>
            <person name="Guhlin J."/>
            <person name="McLaughlin G.M."/>
            <person name="Permina E."/>
            <person name="Stockwell P."/>
            <person name="Gilligan J."/>
            <person name="Le Lec M.F."/>
            <person name="Gruber M.A.M."/>
            <person name="Quinn O."/>
            <person name="Lovegrove M."/>
            <person name="Duncan E.J."/>
            <person name="Remnant E.J."/>
            <person name="Van Eeckhoven J."/>
            <person name="Graham B."/>
            <person name="Knapp R.A."/>
            <person name="Langford K.W."/>
            <person name="Kronenberg Z."/>
            <person name="Press M.O."/>
            <person name="Eacker S.M."/>
            <person name="Wilson-Rankin E.E."/>
            <person name="Purcell J."/>
            <person name="Lester P.J."/>
            <person name="Dearden P.K."/>
        </authorList>
    </citation>
    <scope>NUCLEOTIDE SEQUENCE</scope>
    <source>
        <strain evidence="1">Marl-1</strain>
    </source>
</reference>
<dbReference type="AlphaFoldDB" id="A0A834K253"/>
<evidence type="ECO:0000313" key="1">
    <source>
        <dbReference type="EMBL" id="KAF7398994.1"/>
    </source>
</evidence>
<proteinExistence type="predicted"/>
<dbReference type="EMBL" id="JACSEA010000006">
    <property type="protein sequence ID" value="KAF7398994.1"/>
    <property type="molecule type" value="Genomic_DNA"/>
</dbReference>